<organism evidence="1">
    <name type="scientific">marine metagenome</name>
    <dbReference type="NCBI Taxonomy" id="408172"/>
    <lineage>
        <taxon>unclassified sequences</taxon>
        <taxon>metagenomes</taxon>
        <taxon>ecological metagenomes</taxon>
    </lineage>
</organism>
<proteinExistence type="predicted"/>
<accession>A0A382B049</accession>
<name>A0A382B049_9ZZZZ</name>
<gene>
    <name evidence="1" type="ORF">METZ01_LOCUS159536</name>
</gene>
<sequence>VVDSRGTVWPITGERETGWRAEWWVGADDRWYAPAVEAAVRQTRPGVGPVLETRMRVSGGDVVATTWAAQADGSAGPAVVVELANETPVPIAVAVTVQAAAGGRIRRLAVDGRRLIADGTPAVVVDRDPGCSALVDASGDLWDEVIGGQAVIGSPNPIRCRIGAAAGALIVPLPHRTAFRFAVPAGDLVDNPSAVLPSAERVASGWVNRLEGAATVDLPDGIDAHRVLVDLVLAESSAAAVVELARWGLAEEAAYRLVTGLPDIGSADVGVNRLQAAATLWTLTRNPALFAGAGTDALEGIVRAGGDDADARRAVADLADLFEALGDHMAAHDAGAHSGATSVGKTVARAVSTDDRGPAAELRNLAERLVRPSADGLDLLVAVPDAWLGQPIDVHGLATPLGRLSLAVRWHAERPALLWELEPHPLPRPGVDPAVLRVPSLDRAFSTTEPSGEALLAAPAGWVPSGVAPPVEGGSFI</sequence>
<dbReference type="AlphaFoldDB" id="A0A382B049"/>
<protein>
    <submittedName>
        <fullName evidence="1">Uncharacterized protein</fullName>
    </submittedName>
</protein>
<feature type="non-terminal residue" evidence="1">
    <location>
        <position position="1"/>
    </location>
</feature>
<evidence type="ECO:0000313" key="1">
    <source>
        <dbReference type="EMBL" id="SVB06682.1"/>
    </source>
</evidence>
<dbReference type="EMBL" id="UINC01027436">
    <property type="protein sequence ID" value="SVB06682.1"/>
    <property type="molecule type" value="Genomic_DNA"/>
</dbReference>
<reference evidence="1" key="1">
    <citation type="submission" date="2018-05" db="EMBL/GenBank/DDBJ databases">
        <authorList>
            <person name="Lanie J.A."/>
            <person name="Ng W.-L."/>
            <person name="Kazmierczak K.M."/>
            <person name="Andrzejewski T.M."/>
            <person name="Davidsen T.M."/>
            <person name="Wayne K.J."/>
            <person name="Tettelin H."/>
            <person name="Glass J.I."/>
            <person name="Rusch D."/>
            <person name="Podicherti R."/>
            <person name="Tsui H.-C.T."/>
            <person name="Winkler M.E."/>
        </authorList>
    </citation>
    <scope>NUCLEOTIDE SEQUENCE</scope>
</reference>